<dbReference type="Pfam" id="PF14641">
    <property type="entry name" value="HTH_44"/>
    <property type="match status" value="1"/>
</dbReference>
<dbReference type="Proteomes" id="UP000002037">
    <property type="component" value="Unassembled WGS sequence"/>
</dbReference>
<evidence type="ECO:0000256" key="3">
    <source>
        <dbReference type="ARBA" id="ARBA00020248"/>
    </source>
</evidence>
<feature type="compositionally biased region" description="Acidic residues" evidence="9">
    <location>
        <begin position="143"/>
        <end position="156"/>
    </location>
</feature>
<feature type="compositionally biased region" description="Acidic residues" evidence="9">
    <location>
        <begin position="80"/>
        <end position="90"/>
    </location>
</feature>
<comment type="function">
    <text evidence="7">Histone H3-H4 chaperone that plays a role in maintenance of chromatin structure during RNA polymerase II transcription elongation thereby repressing transcription initiation from cryptic promoters. Mediates the reassembly of nucleosomes onto the promoters of at least a selected set of genes during repression; the nucleosome reassembly is essential for transcriptional repression. Essential for viability.</text>
</comment>
<dbReference type="RefSeq" id="XP_002550675.1">
    <property type="nucleotide sequence ID" value="XM_002550629.1"/>
</dbReference>
<dbReference type="HOGENOM" id="CLU_001680_0_1_1"/>
<dbReference type="SMART" id="SM00252">
    <property type="entry name" value="SH2"/>
    <property type="match status" value="1"/>
</dbReference>
<gene>
    <name evidence="11" type="ORF">CTRG_04973</name>
</gene>
<dbReference type="Pfam" id="PF14632">
    <property type="entry name" value="SPT6_acidic"/>
    <property type="match status" value="1"/>
</dbReference>
<evidence type="ECO:0000313" key="11">
    <source>
        <dbReference type="EMBL" id="EER31243.1"/>
    </source>
</evidence>
<feature type="compositionally biased region" description="Basic residues" evidence="9">
    <location>
        <begin position="190"/>
        <end position="200"/>
    </location>
</feature>
<dbReference type="SUPFAM" id="SSF47781">
    <property type="entry name" value="RuvA domain 2-like"/>
    <property type="match status" value="2"/>
</dbReference>
<dbReference type="GO" id="GO:0005721">
    <property type="term" value="C:pericentric heterochromatin"/>
    <property type="evidence" value="ECO:0007669"/>
    <property type="project" value="EnsemblFungi"/>
</dbReference>
<dbReference type="GO" id="GO:0042393">
    <property type="term" value="F:histone binding"/>
    <property type="evidence" value="ECO:0007669"/>
    <property type="project" value="EnsemblFungi"/>
</dbReference>
<dbReference type="GO" id="GO:0032968">
    <property type="term" value="P:positive regulation of transcription elongation by RNA polymerase II"/>
    <property type="evidence" value="ECO:0007669"/>
    <property type="project" value="EnsemblFungi"/>
</dbReference>
<dbReference type="InterPro" id="IPR023323">
    <property type="entry name" value="Tex-like_dom_sf"/>
</dbReference>
<feature type="domain" description="SH2" evidence="10">
    <location>
        <begin position="1229"/>
        <end position="1315"/>
    </location>
</feature>
<dbReference type="GO" id="GO:0000122">
    <property type="term" value="P:negative regulation of transcription by RNA polymerase II"/>
    <property type="evidence" value="ECO:0007669"/>
    <property type="project" value="EnsemblFungi"/>
</dbReference>
<dbReference type="Gene3D" id="1.10.10.650">
    <property type="entry name" value="RuvA domain 2-like"/>
    <property type="match status" value="1"/>
</dbReference>
<dbReference type="Gene3D" id="3.30.505.10">
    <property type="entry name" value="SH2 domain"/>
    <property type="match status" value="2"/>
</dbReference>
<evidence type="ECO:0000256" key="6">
    <source>
        <dbReference type="ARBA" id="ARBA00023242"/>
    </source>
</evidence>
<dbReference type="PANTHER" id="PTHR10145">
    <property type="entry name" value="TRANSCRIPTION ELONGATION FACTOR SPT6"/>
    <property type="match status" value="1"/>
</dbReference>
<dbReference type="CDD" id="cd09918">
    <property type="entry name" value="SH2_Nterm_SPT6_like"/>
    <property type="match status" value="1"/>
</dbReference>
<evidence type="ECO:0000256" key="1">
    <source>
        <dbReference type="ARBA" id="ARBA00004123"/>
    </source>
</evidence>
<reference evidence="11 12" key="1">
    <citation type="journal article" date="2009" name="Nature">
        <title>Evolution of pathogenicity and sexual reproduction in eight Candida genomes.</title>
        <authorList>
            <person name="Butler G."/>
            <person name="Rasmussen M.D."/>
            <person name="Lin M.F."/>
            <person name="Santos M.A."/>
            <person name="Sakthikumar S."/>
            <person name="Munro C.A."/>
            <person name="Rheinbay E."/>
            <person name="Grabherr M."/>
            <person name="Forche A."/>
            <person name="Reedy J.L."/>
            <person name="Agrafioti I."/>
            <person name="Arnaud M.B."/>
            <person name="Bates S."/>
            <person name="Brown A.J."/>
            <person name="Brunke S."/>
            <person name="Costanzo M.C."/>
            <person name="Fitzpatrick D.A."/>
            <person name="de Groot P.W."/>
            <person name="Harris D."/>
            <person name="Hoyer L.L."/>
            <person name="Hube B."/>
            <person name="Klis F.M."/>
            <person name="Kodira C."/>
            <person name="Lennard N."/>
            <person name="Logue M.E."/>
            <person name="Martin R."/>
            <person name="Neiman A.M."/>
            <person name="Nikolaou E."/>
            <person name="Quail M.A."/>
            <person name="Quinn J."/>
            <person name="Santos M.C."/>
            <person name="Schmitzberger F.F."/>
            <person name="Sherlock G."/>
            <person name="Shah P."/>
            <person name="Silverstein K.A."/>
            <person name="Skrzypek M.S."/>
            <person name="Soll D."/>
            <person name="Staggs R."/>
            <person name="Stansfield I."/>
            <person name="Stumpf M.P."/>
            <person name="Sudbery P.E."/>
            <person name="Srikantha T."/>
            <person name="Zeng Q."/>
            <person name="Berman J."/>
            <person name="Berriman M."/>
            <person name="Heitman J."/>
            <person name="Gow N.A."/>
            <person name="Lorenz M.C."/>
            <person name="Birren B.W."/>
            <person name="Kellis M."/>
            <person name="Cuomo C.A."/>
        </authorList>
    </citation>
    <scope>NUCLEOTIDE SEQUENCE [LARGE SCALE GENOMIC DNA]</scope>
    <source>
        <strain evidence="12">ATCC MYA-3404 / T1</strain>
    </source>
</reference>
<dbReference type="Gene3D" id="1.10.3500.10">
    <property type="entry name" value="Tex N-terminal region-like"/>
    <property type="match status" value="1"/>
</dbReference>
<organism evidence="11 12">
    <name type="scientific">Candida tropicalis (strain ATCC MYA-3404 / T1)</name>
    <name type="common">Yeast</name>
    <dbReference type="NCBI Taxonomy" id="294747"/>
    <lineage>
        <taxon>Eukaryota</taxon>
        <taxon>Fungi</taxon>
        <taxon>Dikarya</taxon>
        <taxon>Ascomycota</taxon>
        <taxon>Saccharomycotina</taxon>
        <taxon>Pichiomycetes</taxon>
        <taxon>Debaryomycetaceae</taxon>
        <taxon>Candida/Lodderomyces clade</taxon>
        <taxon>Candida</taxon>
    </lineage>
</organism>
<feature type="compositionally biased region" description="Basic residues" evidence="9">
    <location>
        <begin position="64"/>
        <end position="75"/>
    </location>
</feature>
<feature type="compositionally biased region" description="Polar residues" evidence="9">
    <location>
        <begin position="125"/>
        <end position="138"/>
    </location>
</feature>
<dbReference type="InterPro" id="IPR036860">
    <property type="entry name" value="SH2_dom_sf"/>
</dbReference>
<dbReference type="InterPro" id="IPR017072">
    <property type="entry name" value="TF_Spt6"/>
</dbReference>
<evidence type="ECO:0000313" key="12">
    <source>
        <dbReference type="Proteomes" id="UP000002037"/>
    </source>
</evidence>
<dbReference type="CDD" id="cd09928">
    <property type="entry name" value="SH2_Cterm_SPT6_like"/>
    <property type="match status" value="1"/>
</dbReference>
<dbReference type="InterPro" id="IPR037027">
    <property type="entry name" value="YqgF/RNaseH-like_dom_sf"/>
</dbReference>
<dbReference type="InterPro" id="IPR035018">
    <property type="entry name" value="Spt6_SH2_C"/>
</dbReference>
<dbReference type="InterPro" id="IPR032706">
    <property type="entry name" value="Spt6_HHH"/>
</dbReference>
<dbReference type="InterPro" id="IPR041692">
    <property type="entry name" value="HHH_9"/>
</dbReference>
<accession>C5MFY0</accession>
<comment type="function">
    <text evidence="8">Plays a role in maintenance of chromatin structure during RNA polymerase II transcription elongation thereby repressing transcription initiation from cryptic promoters. Mediates the reassembly of nucleosomes onto the promoters of at least a selected set of genes during repression; the nucleosome reassembly is essential for transcriptional repression.</text>
</comment>
<feature type="region of interest" description="Disordered" evidence="9">
    <location>
        <begin position="1"/>
        <end position="207"/>
    </location>
</feature>
<proteinExistence type="inferred from homology"/>
<dbReference type="Gene3D" id="1.10.10.2740">
    <property type="entry name" value="Spt6, Death-like domain"/>
    <property type="match status" value="1"/>
</dbReference>
<dbReference type="GO" id="GO:0140673">
    <property type="term" value="P:transcription elongation-coupled chromatin remodeling"/>
    <property type="evidence" value="ECO:0007669"/>
    <property type="project" value="EnsemblFungi"/>
</dbReference>
<feature type="compositionally biased region" description="Acidic residues" evidence="9">
    <location>
        <begin position="167"/>
        <end position="184"/>
    </location>
</feature>
<dbReference type="InterPro" id="IPR010994">
    <property type="entry name" value="RuvA_2-like"/>
</dbReference>
<dbReference type="Pfam" id="PF14633">
    <property type="entry name" value="SH2_2"/>
    <property type="match status" value="1"/>
</dbReference>
<dbReference type="FunFam" id="1.10.10.2740:FF:000002">
    <property type="entry name" value="Transcription elongation factor Spt6"/>
    <property type="match status" value="1"/>
</dbReference>
<dbReference type="PANTHER" id="PTHR10145:SF6">
    <property type="entry name" value="TRANSCRIPTION ELONGATION FACTOR SPT6"/>
    <property type="match status" value="1"/>
</dbReference>
<evidence type="ECO:0000256" key="4">
    <source>
        <dbReference type="ARBA" id="ARBA00022999"/>
    </source>
</evidence>
<dbReference type="SUPFAM" id="SSF158832">
    <property type="entry name" value="Tex N-terminal region-like"/>
    <property type="match status" value="1"/>
</dbReference>
<dbReference type="InterPro" id="IPR028083">
    <property type="entry name" value="Spt6_acidic_N_dom"/>
</dbReference>
<evidence type="ECO:0000256" key="2">
    <source>
        <dbReference type="ARBA" id="ARBA00009253"/>
    </source>
</evidence>
<dbReference type="GO" id="GO:0008023">
    <property type="term" value="C:transcription elongation factor complex"/>
    <property type="evidence" value="ECO:0007669"/>
    <property type="project" value="TreeGrafter"/>
</dbReference>
<protein>
    <recommendedName>
        <fullName evidence="3 8">Transcription elongation factor Spt6</fullName>
    </recommendedName>
</protein>
<dbReference type="InterPro" id="IPR000980">
    <property type="entry name" value="SH2"/>
</dbReference>
<dbReference type="KEGG" id="ctp:CTRG_04973"/>
<dbReference type="SUPFAM" id="SSF55550">
    <property type="entry name" value="SH2 domain"/>
    <property type="match status" value="1"/>
</dbReference>
<dbReference type="GO" id="GO:0033554">
    <property type="term" value="P:cellular response to stress"/>
    <property type="evidence" value="ECO:0007669"/>
    <property type="project" value="EnsemblFungi"/>
</dbReference>
<feature type="region of interest" description="Disordered" evidence="9">
    <location>
        <begin position="439"/>
        <end position="461"/>
    </location>
</feature>
<dbReference type="GO" id="GO:0000082">
    <property type="term" value="P:G1/S transition of mitotic cell cycle"/>
    <property type="evidence" value="ECO:0007669"/>
    <property type="project" value="EnsemblFungi"/>
</dbReference>
<dbReference type="InterPro" id="IPR035420">
    <property type="entry name" value="Spt6_SH2"/>
</dbReference>
<sequence>MASEDEIERNNHEDNSQSEGEGDDLREQIVDSSEEDDDDDDEEEIQKVREGFIVDDDEDEIETRKRKKHKKRRRERSNEDRDDALDDDDLQLLLENSGLQGSRQSKFKKLKRKHVEDDEDDVVESNQQQYQNRESSGMRNMFSDDEDEEGLDEDEDRGSRARNNIVDEFDDFIEEDEFSDEDEEAQRARREQKKKMKKKGARIDTSKLSSVDRQSLQELFEVFGDGNEYDWALEAQEMEDSGNLDKEEPATLDEVFEHSELKERMLTDEDNLIRIIDVPERYQKYRSTLTYIDLEGEELEMEKNWVSDAMMRERSTPLPEGAEESYKQCVGNIIDFISKENLEVPFINTHRLDYLEYVPDYDPNNRIRLFNEDDLWRIVKLDIEYHTLYEKRLNAEKLVDSLDLDDDLIKDIKSLDTMVAVQDVHDYIQFTYSKEIREKASSQGADDSENNEDNAKSQPRKHMKVTLYERIKSNILYDAVNAYGITAKQFGENVQDQSSKGFEVPYRIHATDDSWESPEELIQRLAQDDEIMFKDEKIARDAVRKTFAEEIFHNPRIRQEVRQTYKMYTSINFVVTEKGRATIDNHSPYADIKYAINRDPVDLVTKPDVLLRMLEAEKLGLGVIVVETRDYNSWFESIFNCFKSDGSSDVSERWNKEREVVLRMAFKKLCSMVALNTKEDLRRECERLIANQVKRGLVNRIDQAPLQAFGFEFGSTANVLSITFGKGDFDSAVIGVYMRDNGKIVHTLKSNENPIRNRETEDVFKGWFLEQYDNLFRSEKPDVIVVSGFNANTKKLYDIICNIVAENKLGTSAVKDEYDDNSAPVQVIWGQDETARLYQNSERASKEFPDKPPLVKYAIALGRYVQDPLLEYVTLGDDILSLTFHPHQKLIPTDLIKESIESAFVDMVNLVGVKINDATRSTRVSQMMQYVGGLGPRKASGLLRNINSHLYGVLVNRSALIESELTSANIFINCASSLNVVVDKTITSSDYGIEVLDSTRIHPEDYDLAKKMASDALGIDEEDAMVMNQDGRGGVVRQLIKDDPEKLNSLDLVSFAQRLEERSHKKKLRTLQAIRQELINRYEEARQPFRILNNDDAFFILTGEHAYELRNTVVPITIVKISKNYNDPYGRVKGMRVITPSLIQGRIDEGQIPQNIEYQEGQVVQGVLLELYTDSFTAVLSLRKEDIKRAMAPSVQHQYGKWDFEAQDADIAKERAKENAKLAKTRNVQHPLFRNFNFRQAEEYLAPQKVGDCVIRPSSKGPQFLTITWKVAPTLFQHLLVEERSRGRSREYYVEGQRYQDLDQLIFQHIQVIAKNVSSMVHNGKFREGTMTVVNEWLESYTRANPKSSAYAFCYDHKSPGNFLLLFKINSNTKVVTWHVKTCVNGYILKTFTYPNMISLCNGFKQTVKNMSQPQTYNYGGY</sequence>
<name>C5MFY0_CANTT</name>
<evidence type="ECO:0000256" key="8">
    <source>
        <dbReference type="PIRNR" id="PIRNR036947"/>
    </source>
</evidence>
<comment type="similarity">
    <text evidence="2 8">Belongs to the SPT6 family.</text>
</comment>
<evidence type="ECO:0000256" key="5">
    <source>
        <dbReference type="ARBA" id="ARBA00023163"/>
    </source>
</evidence>
<dbReference type="GO" id="GO:0031491">
    <property type="term" value="F:nucleosome binding"/>
    <property type="evidence" value="ECO:0007669"/>
    <property type="project" value="EnsemblFungi"/>
</dbReference>
<dbReference type="Pfam" id="PF14639">
    <property type="entry name" value="YqgF"/>
    <property type="match status" value="1"/>
</dbReference>
<evidence type="ECO:0000256" key="9">
    <source>
        <dbReference type="SAM" id="MobiDB-lite"/>
    </source>
</evidence>
<dbReference type="InterPro" id="IPR028231">
    <property type="entry name" value="Spt6_YqgF"/>
</dbReference>
<dbReference type="Gene3D" id="1.10.150.850">
    <property type="entry name" value="Spt6, helix-hairpin-helix domain"/>
    <property type="match status" value="1"/>
</dbReference>
<dbReference type="Pfam" id="PF17674">
    <property type="entry name" value="HHH_9"/>
    <property type="match status" value="1"/>
</dbReference>
<dbReference type="Gene3D" id="3.30.420.140">
    <property type="entry name" value="YqgF/RNase H-like domain"/>
    <property type="match status" value="1"/>
</dbReference>
<dbReference type="InterPro" id="IPR042066">
    <property type="entry name" value="Spt6_death-like"/>
</dbReference>
<dbReference type="InterPro" id="IPR055179">
    <property type="entry name" value="Tex-like_central_region"/>
</dbReference>
<dbReference type="InterPro" id="IPR035019">
    <property type="entry name" value="Spt6_SH2_N"/>
</dbReference>
<dbReference type="STRING" id="294747.C5MFY0"/>
<dbReference type="InterPro" id="IPR028088">
    <property type="entry name" value="Spt6_HTH_DNA-bd_dom"/>
</dbReference>
<evidence type="ECO:0000259" key="10">
    <source>
        <dbReference type="SMART" id="SM00252"/>
    </source>
</evidence>
<dbReference type="VEuPathDB" id="FungiDB:CTRG_04973"/>
<evidence type="ECO:0000256" key="7">
    <source>
        <dbReference type="ARBA" id="ARBA00093389"/>
    </source>
</evidence>
<dbReference type="InterPro" id="IPR012337">
    <property type="entry name" value="RNaseH-like_sf"/>
</dbReference>
<dbReference type="SUPFAM" id="SSF53098">
    <property type="entry name" value="Ribonuclease H-like"/>
    <property type="match status" value="1"/>
</dbReference>
<dbReference type="EMBL" id="GG692401">
    <property type="protein sequence ID" value="EER31243.1"/>
    <property type="molecule type" value="Genomic_DNA"/>
</dbReference>
<keyword evidence="12" id="KW-1185">Reference proteome</keyword>
<keyword evidence="4" id="KW-0727">SH2 domain</keyword>
<dbReference type="GO" id="GO:0016973">
    <property type="term" value="P:poly(A)+ mRNA export from nucleus"/>
    <property type="evidence" value="ECO:0007669"/>
    <property type="project" value="EnsemblFungi"/>
</dbReference>
<dbReference type="eggNOG" id="KOG1856">
    <property type="taxonomic scope" value="Eukaryota"/>
</dbReference>
<dbReference type="GO" id="GO:0006334">
    <property type="term" value="P:nucleosome assembly"/>
    <property type="evidence" value="ECO:0007669"/>
    <property type="project" value="EnsemblFungi"/>
</dbReference>
<dbReference type="GO" id="GO:0003677">
    <property type="term" value="F:DNA binding"/>
    <property type="evidence" value="ECO:0007669"/>
    <property type="project" value="InterPro"/>
</dbReference>
<feature type="compositionally biased region" description="Acidic residues" evidence="9">
    <location>
        <begin position="32"/>
        <end position="44"/>
    </location>
</feature>
<dbReference type="GO" id="GO:0000791">
    <property type="term" value="C:euchromatin"/>
    <property type="evidence" value="ECO:0007669"/>
    <property type="project" value="EnsemblFungi"/>
</dbReference>
<comment type="subcellular location">
    <subcellularLocation>
        <location evidence="1 8">Nucleus</location>
    </subcellularLocation>
</comment>
<keyword evidence="6 8" id="KW-0539">Nucleus</keyword>
<dbReference type="Pfam" id="PF14635">
    <property type="entry name" value="HHH_7"/>
    <property type="match status" value="1"/>
</dbReference>
<dbReference type="Pfam" id="PF22706">
    <property type="entry name" value="Tex_central_region"/>
    <property type="match status" value="1"/>
</dbReference>
<keyword evidence="5 8" id="KW-0804">Transcription</keyword>
<dbReference type="OrthoDB" id="995477at2759"/>
<dbReference type="GO" id="GO:0031440">
    <property type="term" value="P:regulation of mRNA 3'-end processing"/>
    <property type="evidence" value="ECO:0007669"/>
    <property type="project" value="EnsemblFungi"/>
</dbReference>
<dbReference type="GO" id="GO:0001073">
    <property type="term" value="F:transcription antitermination factor activity, DNA binding"/>
    <property type="evidence" value="ECO:0007669"/>
    <property type="project" value="EnsemblFungi"/>
</dbReference>
<dbReference type="PIRSF" id="PIRSF036947">
    <property type="entry name" value="Spt6"/>
    <property type="match status" value="1"/>
</dbReference>
<dbReference type="InterPro" id="IPR023319">
    <property type="entry name" value="Tex-like_HTH_dom_sf"/>
</dbReference>
<dbReference type="GeneID" id="8299047"/>